<name>A0A0F8YJW8_9ZZZZ</name>
<comment type="caution">
    <text evidence="1">The sequence shown here is derived from an EMBL/GenBank/DDBJ whole genome shotgun (WGS) entry which is preliminary data.</text>
</comment>
<evidence type="ECO:0000313" key="1">
    <source>
        <dbReference type="EMBL" id="KKK54444.1"/>
    </source>
</evidence>
<dbReference type="AlphaFoldDB" id="A0A0F8YJW8"/>
<feature type="non-terminal residue" evidence="1">
    <location>
        <position position="63"/>
    </location>
</feature>
<dbReference type="EMBL" id="LAZR01065989">
    <property type="protein sequence ID" value="KKK54444.1"/>
    <property type="molecule type" value="Genomic_DNA"/>
</dbReference>
<protein>
    <submittedName>
        <fullName evidence="1">Uncharacterized protein</fullName>
    </submittedName>
</protein>
<accession>A0A0F8YJW8</accession>
<organism evidence="1">
    <name type="scientific">marine sediment metagenome</name>
    <dbReference type="NCBI Taxonomy" id="412755"/>
    <lineage>
        <taxon>unclassified sequences</taxon>
        <taxon>metagenomes</taxon>
        <taxon>ecological metagenomes</taxon>
    </lineage>
</organism>
<gene>
    <name evidence="1" type="ORF">LCGC14_3084660</name>
</gene>
<proteinExistence type="predicted"/>
<sequence>MRKIKFFCKNCKSRIPTRTFGRFKKTNKVYCDRKCYAQHRRIAYCGDKAPNYKDGSCNERQLL</sequence>
<reference evidence="1" key="1">
    <citation type="journal article" date="2015" name="Nature">
        <title>Complex archaea that bridge the gap between prokaryotes and eukaryotes.</title>
        <authorList>
            <person name="Spang A."/>
            <person name="Saw J.H."/>
            <person name="Jorgensen S.L."/>
            <person name="Zaremba-Niedzwiedzka K."/>
            <person name="Martijn J."/>
            <person name="Lind A.E."/>
            <person name="van Eijk R."/>
            <person name="Schleper C."/>
            <person name="Guy L."/>
            <person name="Ettema T.J."/>
        </authorList>
    </citation>
    <scope>NUCLEOTIDE SEQUENCE</scope>
</reference>